<keyword evidence="2" id="KW-1185">Reference proteome</keyword>
<dbReference type="AlphaFoldDB" id="A0A0M0JLG0"/>
<dbReference type="OrthoDB" id="543196at2759"/>
<proteinExistence type="predicted"/>
<name>A0A0M0JLG0_9EUKA</name>
<dbReference type="Proteomes" id="UP000037460">
    <property type="component" value="Unassembled WGS sequence"/>
</dbReference>
<dbReference type="EMBL" id="JWZX01002716">
    <property type="protein sequence ID" value="KOO27421.1"/>
    <property type="molecule type" value="Genomic_DNA"/>
</dbReference>
<organism evidence="1 2">
    <name type="scientific">Chrysochromulina tobinii</name>
    <dbReference type="NCBI Taxonomy" id="1460289"/>
    <lineage>
        <taxon>Eukaryota</taxon>
        <taxon>Haptista</taxon>
        <taxon>Haptophyta</taxon>
        <taxon>Prymnesiophyceae</taxon>
        <taxon>Prymnesiales</taxon>
        <taxon>Chrysochromulinaceae</taxon>
        <taxon>Chrysochromulina</taxon>
    </lineage>
</organism>
<reference evidence="2" key="1">
    <citation type="journal article" date="2015" name="PLoS Genet.">
        <title>Genome Sequence and Transcriptome Analyses of Chrysochromulina tobin: Metabolic Tools for Enhanced Algal Fitness in the Prominent Order Prymnesiales (Haptophyceae).</title>
        <authorList>
            <person name="Hovde B.T."/>
            <person name="Deodato C.R."/>
            <person name="Hunsperger H.M."/>
            <person name="Ryken S.A."/>
            <person name="Yost W."/>
            <person name="Jha R.K."/>
            <person name="Patterson J."/>
            <person name="Monnat R.J. Jr."/>
            <person name="Barlow S.B."/>
            <person name="Starkenburg S.R."/>
            <person name="Cattolico R.A."/>
        </authorList>
    </citation>
    <scope>NUCLEOTIDE SEQUENCE</scope>
    <source>
        <strain evidence="2">CCMP291</strain>
    </source>
</reference>
<protein>
    <submittedName>
        <fullName evidence="1">Uncharacterized protein</fullName>
    </submittedName>
</protein>
<sequence length="147" mass="15414">MGKKGKGKAPAFLETPEALAPFSVQVRDIIATPLGVEATVVGVGSKDGALYLCWPGGIISPASPAPAKAKNKSELEAFGYARRPQSAHIQRDITERWRTQYEQRRYGKPGPKTAAIKLPLGPNGSAGSAAFAAFAASEAAKRPQTAP</sequence>
<comment type="caution">
    <text evidence="1">The sequence shown here is derived from an EMBL/GenBank/DDBJ whole genome shotgun (WGS) entry which is preliminary data.</text>
</comment>
<evidence type="ECO:0000313" key="2">
    <source>
        <dbReference type="Proteomes" id="UP000037460"/>
    </source>
</evidence>
<gene>
    <name evidence="1" type="ORF">Ctob_005291</name>
</gene>
<evidence type="ECO:0000313" key="1">
    <source>
        <dbReference type="EMBL" id="KOO27421.1"/>
    </source>
</evidence>
<accession>A0A0M0JLG0</accession>